<comment type="caution">
    <text evidence="4">The sequence shown here is derived from an EMBL/GenBank/DDBJ whole genome shotgun (WGS) entry which is preliminary data.</text>
</comment>
<dbReference type="PANTHER" id="PTHR31836">
    <property type="match status" value="1"/>
</dbReference>
<dbReference type="InterPro" id="IPR009009">
    <property type="entry name" value="RlpA-like_DPBB"/>
</dbReference>
<evidence type="ECO:0000256" key="1">
    <source>
        <dbReference type="ARBA" id="ARBA00022729"/>
    </source>
</evidence>
<sequence>MLNKTLYTFVCLFSLSALAAPQYPVLKENEQDSHKVVTAYRCRTRAVSPPVYQTTTPTTPVYQTTSSTTPVYHTTSSTTPAYQTTTSAYAGAAPKNIQDNIIVIPTTSSTSKSSVSTSSEGTTTITIVRTIEIFNDEPITTSTPDAAKKSDRDINVESKTTTAVAVAQPSAQTAAPSAGTFSGQATYYEPGLGSCGITNSDSEAVAAISAEQYGGGANPNNSPVCGKCVLVNGPNNTSIKVKIVDKCPTCKSGDLDLSSSAFKALSPLDPGRISITWSFVSC</sequence>
<evidence type="ECO:0000259" key="3">
    <source>
        <dbReference type="Pfam" id="PF03330"/>
    </source>
</evidence>
<dbReference type="InterPro" id="IPR051477">
    <property type="entry name" value="Expansin_CellWall"/>
</dbReference>
<protein>
    <recommendedName>
        <fullName evidence="3">RlpA-like protein double-psi beta-barrel domain-containing protein</fullName>
    </recommendedName>
</protein>
<reference evidence="4 5" key="1">
    <citation type="journal article" date="2018" name="MBio">
        <title>Comparative Genomics Reveals the Core Gene Toolbox for the Fungus-Insect Symbiosis.</title>
        <authorList>
            <person name="Wang Y."/>
            <person name="Stata M."/>
            <person name="Wang W."/>
            <person name="Stajich J.E."/>
            <person name="White M.M."/>
            <person name="Moncalvo J.M."/>
        </authorList>
    </citation>
    <scope>NUCLEOTIDE SEQUENCE [LARGE SCALE GENOMIC DNA]</scope>
    <source>
        <strain evidence="4 5">SWE-8-4</strain>
    </source>
</reference>
<dbReference type="InterPro" id="IPR036908">
    <property type="entry name" value="RlpA-like_sf"/>
</dbReference>
<dbReference type="CDD" id="cd22191">
    <property type="entry name" value="DPBB_RlpA_EXP_N-like"/>
    <property type="match status" value="1"/>
</dbReference>
<gene>
    <name evidence="4" type="ORF">BB561_003215</name>
</gene>
<dbReference type="Gene3D" id="2.40.40.10">
    <property type="entry name" value="RlpA-like domain"/>
    <property type="match status" value="1"/>
</dbReference>
<name>A0A2T9YMI2_9FUNG</name>
<dbReference type="STRING" id="133385.A0A2T9YMI2"/>
<evidence type="ECO:0000313" key="5">
    <source>
        <dbReference type="Proteomes" id="UP000245383"/>
    </source>
</evidence>
<dbReference type="Pfam" id="PF03330">
    <property type="entry name" value="DPBB_1"/>
    <property type="match status" value="1"/>
</dbReference>
<keyword evidence="1 2" id="KW-0732">Signal</keyword>
<keyword evidence="5" id="KW-1185">Reference proteome</keyword>
<feature type="domain" description="RlpA-like protein double-psi beta-barrel" evidence="3">
    <location>
        <begin position="183"/>
        <end position="276"/>
    </location>
</feature>
<feature type="signal peptide" evidence="2">
    <location>
        <begin position="1"/>
        <end position="21"/>
    </location>
</feature>
<dbReference type="OrthoDB" id="406505at2759"/>
<feature type="chain" id="PRO_5015775668" description="RlpA-like protein double-psi beta-barrel domain-containing protein" evidence="2">
    <location>
        <begin position="22"/>
        <end position="282"/>
    </location>
</feature>
<dbReference type="PANTHER" id="PTHR31836:SF28">
    <property type="entry name" value="SRCR DOMAIN-CONTAINING PROTEIN-RELATED"/>
    <property type="match status" value="1"/>
</dbReference>
<evidence type="ECO:0000256" key="2">
    <source>
        <dbReference type="SAM" id="SignalP"/>
    </source>
</evidence>
<organism evidence="4 5">
    <name type="scientific">Smittium simulii</name>
    <dbReference type="NCBI Taxonomy" id="133385"/>
    <lineage>
        <taxon>Eukaryota</taxon>
        <taxon>Fungi</taxon>
        <taxon>Fungi incertae sedis</taxon>
        <taxon>Zoopagomycota</taxon>
        <taxon>Kickxellomycotina</taxon>
        <taxon>Harpellomycetes</taxon>
        <taxon>Harpellales</taxon>
        <taxon>Legeriomycetaceae</taxon>
        <taxon>Smittium</taxon>
    </lineage>
</organism>
<accession>A0A2T9YMI2</accession>
<dbReference type="EMBL" id="MBFR01000125">
    <property type="protein sequence ID" value="PVU93531.1"/>
    <property type="molecule type" value="Genomic_DNA"/>
</dbReference>
<dbReference type="SUPFAM" id="SSF50685">
    <property type="entry name" value="Barwin-like endoglucanases"/>
    <property type="match status" value="1"/>
</dbReference>
<dbReference type="AlphaFoldDB" id="A0A2T9YMI2"/>
<evidence type="ECO:0000313" key="4">
    <source>
        <dbReference type="EMBL" id="PVU93531.1"/>
    </source>
</evidence>
<proteinExistence type="predicted"/>
<dbReference type="Proteomes" id="UP000245383">
    <property type="component" value="Unassembled WGS sequence"/>
</dbReference>